<dbReference type="EMBL" id="JAAAHS010000221">
    <property type="protein sequence ID" value="NBE54467.1"/>
    <property type="molecule type" value="Genomic_DNA"/>
</dbReference>
<dbReference type="InterPro" id="IPR025851">
    <property type="entry name" value="SUKH-4"/>
</dbReference>
<dbReference type="OrthoDB" id="4086734at2"/>
<name>A0A964UX48_9ACTN</name>
<evidence type="ECO:0000313" key="2">
    <source>
        <dbReference type="Proteomes" id="UP000598297"/>
    </source>
</evidence>
<protein>
    <submittedName>
        <fullName evidence="1">Uncharacterized protein</fullName>
    </submittedName>
</protein>
<comment type="caution">
    <text evidence="1">The sequence shown here is derived from an EMBL/GenBank/DDBJ whole genome shotgun (WGS) entry which is preliminary data.</text>
</comment>
<reference evidence="1" key="1">
    <citation type="submission" date="2020-01" db="EMBL/GenBank/DDBJ databases">
        <title>Whole-genome analyses of novel actinobacteria.</title>
        <authorList>
            <person name="Sahin N."/>
        </authorList>
    </citation>
    <scope>NUCLEOTIDE SEQUENCE</scope>
    <source>
        <strain evidence="1">YC537</strain>
    </source>
</reference>
<dbReference type="RefSeq" id="WP_161701295.1">
    <property type="nucleotide sequence ID" value="NZ_JAAAHS010000221.1"/>
</dbReference>
<proteinExistence type="predicted"/>
<organism evidence="1 2">
    <name type="scientific">Streptomyces boluensis</name>
    <dbReference type="NCBI Taxonomy" id="1775135"/>
    <lineage>
        <taxon>Bacteria</taxon>
        <taxon>Bacillati</taxon>
        <taxon>Actinomycetota</taxon>
        <taxon>Actinomycetes</taxon>
        <taxon>Kitasatosporales</taxon>
        <taxon>Streptomycetaceae</taxon>
        <taxon>Streptomyces</taxon>
    </lineage>
</organism>
<sequence>APKPPVTGPGNTAVFTYVDPATGEETSLLRTSGPGLAPAETRCYAELLRLNIPPQNVIAVHTDLSPSLLPGGYTGELLLSGALPNAEFSTTHDYGIFEQERLDGAAQLVEHVESLYAITGHEPPPRPHRPALPARLAPAAPVADDSLGLHLDKLFELAGGVRRFTPEELDPHPLPESARDTLLIAGLPADIPFFFGAPGPTEPVRDAASHLRASGSPLAEAQLGTLAGHLRIGTDGWAEITVQCAGAEDWQGLVWAASPKTGSGRLVNTSIAAFVRSLALLVATRNGMVGMDPYQAGAAVQEFQNRLAAIDARALGRDNWWATVVDQMWHGLL</sequence>
<dbReference type="Pfam" id="PF14435">
    <property type="entry name" value="SUKH-4"/>
    <property type="match status" value="1"/>
</dbReference>
<dbReference type="InterPro" id="IPR032722">
    <property type="entry name" value="Deaminase_XOO_2897"/>
</dbReference>
<dbReference type="Pfam" id="PF14440">
    <property type="entry name" value="XOO_2897-deam"/>
    <property type="match status" value="1"/>
</dbReference>
<keyword evidence="2" id="KW-1185">Reference proteome</keyword>
<evidence type="ECO:0000313" key="1">
    <source>
        <dbReference type="EMBL" id="NBE54467.1"/>
    </source>
</evidence>
<dbReference type="Proteomes" id="UP000598297">
    <property type="component" value="Unassembled WGS sequence"/>
</dbReference>
<accession>A0A964UX48</accession>
<gene>
    <name evidence="1" type="ORF">GUY60_24225</name>
</gene>
<feature type="non-terminal residue" evidence="1">
    <location>
        <position position="1"/>
    </location>
</feature>
<dbReference type="AlphaFoldDB" id="A0A964UX48"/>